<dbReference type="HOGENOM" id="CLU_083536_0_1_11"/>
<dbReference type="eggNOG" id="COG4734">
    <property type="taxonomic scope" value="Bacteria"/>
</dbReference>
<dbReference type="STRING" id="435830.HMPREF0045_00073"/>
<accession>G9PDJ0</accession>
<protein>
    <recommendedName>
        <fullName evidence="3">Antirestriction protein</fullName>
    </recommendedName>
</protein>
<dbReference type="Proteomes" id="UP000003822">
    <property type="component" value="Unassembled WGS sequence"/>
</dbReference>
<dbReference type="InterPro" id="IPR009899">
    <property type="entry name" value="ArdA"/>
</dbReference>
<dbReference type="InterPro" id="IPR041895">
    <property type="entry name" value="ArdA_dom1"/>
</dbReference>
<dbReference type="RefSeq" id="WP_005984424.1">
    <property type="nucleotide sequence ID" value="NZ_JH470338.1"/>
</dbReference>
<comment type="caution">
    <text evidence="1">The sequence shown here is derived from an EMBL/GenBank/DDBJ whole genome shotgun (WGS) entry which is preliminary data.</text>
</comment>
<dbReference type="Gene3D" id="3.10.20.480">
    <property type="entry name" value="Antirestriction protein ArdA, domain 1"/>
    <property type="match status" value="1"/>
</dbReference>
<dbReference type="Gene3D" id="1.10.10.1190">
    <property type="entry name" value="Antirestriction protein ArdA, domain 3"/>
    <property type="match status" value="1"/>
</dbReference>
<dbReference type="OrthoDB" id="944647at2"/>
<name>G9PDJ0_9ACTO</name>
<gene>
    <name evidence="1" type="ORF">HMPREF0045_00073</name>
</gene>
<dbReference type="AlphaFoldDB" id="G9PDJ0"/>
<dbReference type="InterPro" id="IPR041893">
    <property type="entry name" value="ArdA_dom3"/>
</dbReference>
<proteinExistence type="predicted"/>
<keyword evidence="2" id="KW-1185">Reference proteome</keyword>
<dbReference type="Pfam" id="PF07275">
    <property type="entry name" value="ArdA"/>
    <property type="match status" value="1"/>
</dbReference>
<reference evidence="1 2" key="1">
    <citation type="submission" date="2011-10" db="EMBL/GenBank/DDBJ databases">
        <title>The Genome Sequence of Actinomyces graevenitzii C83.</title>
        <authorList>
            <consortium name="The Broad Institute Genome Sequencing Platform"/>
            <consortium name="The Broad Institute Genome Sequencing Center for Infectious Disease"/>
            <person name="Earl A."/>
            <person name="Ward D."/>
            <person name="Feldgarden M."/>
            <person name="Gevers D."/>
            <person name="Sibley C.D."/>
            <person name="Field T.R."/>
            <person name="Grinwis M."/>
            <person name="Eshaghurshan C.S."/>
            <person name="Surette M.G."/>
            <person name="Young S.K."/>
            <person name="Zeng Q."/>
            <person name="Gargeya S."/>
            <person name="Fitzgerald M."/>
            <person name="Haas B."/>
            <person name="Abouelleil A."/>
            <person name="Alvarado L."/>
            <person name="Arachchi H.M."/>
            <person name="Berlin A."/>
            <person name="Brown A."/>
            <person name="Chapman S.B."/>
            <person name="Chen Z."/>
            <person name="Dunbar C."/>
            <person name="Freedman E."/>
            <person name="Gearin G."/>
            <person name="Goldberg J."/>
            <person name="Griggs A."/>
            <person name="Gujja S."/>
            <person name="Heiman D."/>
            <person name="Howarth C."/>
            <person name="Larson L."/>
            <person name="Lui A."/>
            <person name="MacDonald P.J.P."/>
            <person name="Montmayeur A."/>
            <person name="Murphy C."/>
            <person name="Neiman D."/>
            <person name="Pearson M."/>
            <person name="Priest M."/>
            <person name="Roberts A."/>
            <person name="Saif S."/>
            <person name="Shea T."/>
            <person name="Shenoy N."/>
            <person name="Sisk P."/>
            <person name="Stolte C."/>
            <person name="Sykes S."/>
            <person name="Wortman J."/>
            <person name="Nusbaum C."/>
            <person name="Birren B."/>
        </authorList>
    </citation>
    <scope>NUCLEOTIDE SEQUENCE [LARGE SCALE GENOMIC DNA]</scope>
    <source>
        <strain evidence="1 2">C83</strain>
    </source>
</reference>
<organism evidence="1 2">
    <name type="scientific">Actinomyces graevenitzii C83</name>
    <dbReference type="NCBI Taxonomy" id="435830"/>
    <lineage>
        <taxon>Bacteria</taxon>
        <taxon>Bacillati</taxon>
        <taxon>Actinomycetota</taxon>
        <taxon>Actinomycetes</taxon>
        <taxon>Actinomycetales</taxon>
        <taxon>Actinomycetaceae</taxon>
        <taxon>Actinomyces</taxon>
    </lineage>
</organism>
<evidence type="ECO:0000313" key="1">
    <source>
        <dbReference type="EMBL" id="EHM89408.1"/>
    </source>
</evidence>
<evidence type="ECO:0000313" key="2">
    <source>
        <dbReference type="Proteomes" id="UP000003822"/>
    </source>
</evidence>
<sequence length="177" mass="20200">MITQTTVRPSVWIGCLACYNEGILNGRWFPAEEAGEVTPEDLHLGPTYHDELWIFDHEGFPTGTSEMSPDTAQLWGEVFDEIGEEQWPALLAWIETGCYVACGDTLPSVSDFKERYCGCWDSFEDYATQLAEDICLVDGWPEEAKRFFDWDAWIHDLEFDYTVADAVDSGVFIFRTL</sequence>
<dbReference type="EMBL" id="ACRN01000001">
    <property type="protein sequence ID" value="EHM89408.1"/>
    <property type="molecule type" value="Genomic_DNA"/>
</dbReference>
<evidence type="ECO:0008006" key="3">
    <source>
        <dbReference type="Google" id="ProtNLM"/>
    </source>
</evidence>